<protein>
    <recommendedName>
        <fullName evidence="7">W2 domain-containing protein</fullName>
    </recommendedName>
</protein>
<gene>
    <name evidence="8" type="ORF">GOCE00092_LOCUS8789</name>
</gene>
<dbReference type="InterPro" id="IPR016190">
    <property type="entry name" value="Transl_init_fac_IF2/IF5_Zn-bd"/>
</dbReference>
<evidence type="ECO:0000313" key="8">
    <source>
        <dbReference type="EMBL" id="CAD9279879.1"/>
    </source>
</evidence>
<dbReference type="SMART" id="SM00653">
    <property type="entry name" value="eIF2B_5"/>
    <property type="match status" value="1"/>
</dbReference>
<evidence type="ECO:0000256" key="5">
    <source>
        <dbReference type="ARBA" id="ARBA00023134"/>
    </source>
</evidence>
<dbReference type="GO" id="GO:0001732">
    <property type="term" value="P:formation of cytoplasmic translation initiation complex"/>
    <property type="evidence" value="ECO:0007669"/>
    <property type="project" value="TreeGrafter"/>
</dbReference>
<accession>A0A7S1UVK0</accession>
<feature type="region of interest" description="Disordered" evidence="6">
    <location>
        <begin position="144"/>
        <end position="186"/>
    </location>
</feature>
<dbReference type="PROSITE" id="PS51363">
    <property type="entry name" value="W2"/>
    <property type="match status" value="1"/>
</dbReference>
<evidence type="ECO:0000256" key="2">
    <source>
        <dbReference type="ARBA" id="ARBA00022540"/>
    </source>
</evidence>
<dbReference type="InterPro" id="IPR045196">
    <property type="entry name" value="IF2/IF5"/>
</dbReference>
<dbReference type="Gene3D" id="2.20.25.350">
    <property type="match status" value="1"/>
</dbReference>
<dbReference type="SUPFAM" id="SSF100966">
    <property type="entry name" value="Translation initiation factor 2 beta, aIF2beta, N-terminal domain"/>
    <property type="match status" value="1"/>
</dbReference>
<dbReference type="GO" id="GO:0003743">
    <property type="term" value="F:translation initiation factor activity"/>
    <property type="evidence" value="ECO:0007669"/>
    <property type="project" value="UniProtKB-KW"/>
</dbReference>
<dbReference type="AlphaFoldDB" id="A0A7S1UVK0"/>
<dbReference type="GO" id="GO:0005525">
    <property type="term" value="F:GTP binding"/>
    <property type="evidence" value="ECO:0007669"/>
    <property type="project" value="UniProtKB-KW"/>
</dbReference>
<dbReference type="PANTHER" id="PTHR23001:SF7">
    <property type="entry name" value="EUKARYOTIC TRANSLATION INITIATION FACTOR 5"/>
    <property type="match status" value="1"/>
</dbReference>
<evidence type="ECO:0000256" key="1">
    <source>
        <dbReference type="ARBA" id="ARBA00010397"/>
    </source>
</evidence>
<evidence type="ECO:0000259" key="7">
    <source>
        <dbReference type="PROSITE" id="PS51363"/>
    </source>
</evidence>
<dbReference type="GO" id="GO:0071074">
    <property type="term" value="F:eukaryotic initiation factor eIF2 binding"/>
    <property type="evidence" value="ECO:0007669"/>
    <property type="project" value="TreeGrafter"/>
</dbReference>
<dbReference type="PANTHER" id="PTHR23001">
    <property type="entry name" value="EUKARYOTIC TRANSLATION INITIATION FACTOR"/>
    <property type="match status" value="1"/>
</dbReference>
<dbReference type="Gene3D" id="3.30.30.170">
    <property type="match status" value="1"/>
</dbReference>
<dbReference type="GO" id="GO:0005829">
    <property type="term" value="C:cytosol"/>
    <property type="evidence" value="ECO:0007669"/>
    <property type="project" value="TreeGrafter"/>
</dbReference>
<dbReference type="GO" id="GO:0005092">
    <property type="term" value="F:GDP-dissociation inhibitor activity"/>
    <property type="evidence" value="ECO:0007669"/>
    <property type="project" value="TreeGrafter"/>
</dbReference>
<keyword evidence="5" id="KW-0342">GTP-binding</keyword>
<feature type="compositionally biased region" description="Basic and acidic residues" evidence="6">
    <location>
        <begin position="157"/>
        <end position="185"/>
    </location>
</feature>
<evidence type="ECO:0000256" key="6">
    <source>
        <dbReference type="SAM" id="MobiDB-lite"/>
    </source>
</evidence>
<keyword evidence="4" id="KW-0648">Protein biosynthesis</keyword>
<dbReference type="InterPro" id="IPR016189">
    <property type="entry name" value="Transl_init_fac_IF2/IF5_N"/>
</dbReference>
<evidence type="ECO:0000256" key="3">
    <source>
        <dbReference type="ARBA" id="ARBA00022741"/>
    </source>
</evidence>
<dbReference type="InterPro" id="IPR002735">
    <property type="entry name" value="Transl_init_fac_IF2/IF5_dom"/>
</dbReference>
<keyword evidence="3" id="KW-0547">Nucleotide-binding</keyword>
<proteinExistence type="inferred from homology"/>
<dbReference type="Gene3D" id="1.25.40.180">
    <property type="match status" value="1"/>
</dbReference>
<keyword evidence="2" id="KW-0396">Initiation factor</keyword>
<dbReference type="SUPFAM" id="SSF48371">
    <property type="entry name" value="ARM repeat"/>
    <property type="match status" value="1"/>
</dbReference>
<comment type="similarity">
    <text evidence="1">Belongs to the eIF-2-beta/eIF-5 family.</text>
</comment>
<dbReference type="SUPFAM" id="SSF75689">
    <property type="entry name" value="Zinc-binding domain of translation initiation factor 2 beta"/>
    <property type="match status" value="1"/>
</dbReference>
<dbReference type="InterPro" id="IPR003307">
    <property type="entry name" value="W2_domain"/>
</dbReference>
<sequence>MSRLIPIAGVSNPVVDPYYRYKMPPIVVEPGKANATAISNLVKIASCLHRSQAEILKYFALELSVASSPTKSSLKGRHSAEDLQSLLARYIDTCVLCPSCGLPETKYSLVGDQVHHDCNACGGTSKAKMDHRMSKFILNSLRTQSKQMSKKERRKVRQEEKQRKEQQRMENEKTADGPVDPKEIAWDSDTDDATALEQTIKSFRRFLRKQWSPGGDVDIVVEELTNRQVSALLPSHDRIPILLRAVLRRKTQKGWKEDIQVLMPVLLRLLDGTSDRFFLERHVLAGLEIVCKDHPKFFPVLVLMLYEGDVLSEDSVLAWAKDIKDGSSCVSTRCS</sequence>
<dbReference type="Pfam" id="PF01873">
    <property type="entry name" value="eIF-5_eIF-2B"/>
    <property type="match status" value="1"/>
</dbReference>
<evidence type="ECO:0000256" key="4">
    <source>
        <dbReference type="ARBA" id="ARBA00022917"/>
    </source>
</evidence>
<reference evidence="8" key="1">
    <citation type="submission" date="2021-01" db="EMBL/GenBank/DDBJ databases">
        <authorList>
            <person name="Corre E."/>
            <person name="Pelletier E."/>
            <person name="Niang G."/>
            <person name="Scheremetjew M."/>
            <person name="Finn R."/>
            <person name="Kale V."/>
            <person name="Holt S."/>
            <person name="Cochrane G."/>
            <person name="Meng A."/>
            <person name="Brown T."/>
            <person name="Cohen L."/>
        </authorList>
    </citation>
    <scope>NUCLEOTIDE SEQUENCE</scope>
    <source>
        <strain evidence="8">CCMP 410</strain>
    </source>
</reference>
<name>A0A7S1UVK0_9STRA</name>
<organism evidence="8">
    <name type="scientific">Grammatophora oceanica</name>
    <dbReference type="NCBI Taxonomy" id="210454"/>
    <lineage>
        <taxon>Eukaryota</taxon>
        <taxon>Sar</taxon>
        <taxon>Stramenopiles</taxon>
        <taxon>Ochrophyta</taxon>
        <taxon>Bacillariophyta</taxon>
        <taxon>Fragilariophyceae</taxon>
        <taxon>Fragilariophycidae</taxon>
        <taxon>Rhabdonematales</taxon>
        <taxon>Grammatophoraceae</taxon>
        <taxon>Grammatophora</taxon>
    </lineage>
</organism>
<feature type="domain" description="W2" evidence="7">
    <location>
        <begin position="189"/>
        <end position="335"/>
    </location>
</feature>
<dbReference type="InterPro" id="IPR016024">
    <property type="entry name" value="ARM-type_fold"/>
</dbReference>
<dbReference type="EMBL" id="HBGK01017491">
    <property type="protein sequence ID" value="CAD9279879.1"/>
    <property type="molecule type" value="Transcribed_RNA"/>
</dbReference>